<dbReference type="PANTHER" id="PTHR12149:SF8">
    <property type="entry name" value="PROTEIN-RIBULOSAMINE 3-KINASE"/>
    <property type="match status" value="1"/>
</dbReference>
<keyword evidence="3" id="KW-1185">Reference proteome</keyword>
<dbReference type="RefSeq" id="WP_179728765.1">
    <property type="nucleotide sequence ID" value="NZ_BAABEF010000001.1"/>
</dbReference>
<dbReference type="SUPFAM" id="SSF56112">
    <property type="entry name" value="Protein kinase-like (PK-like)"/>
    <property type="match status" value="1"/>
</dbReference>
<dbReference type="Proteomes" id="UP000582231">
    <property type="component" value="Unassembled WGS sequence"/>
</dbReference>
<dbReference type="Gene3D" id="1.20.1270.240">
    <property type="match status" value="1"/>
</dbReference>
<evidence type="ECO:0000256" key="1">
    <source>
        <dbReference type="PIRNR" id="PIRNR006221"/>
    </source>
</evidence>
<comment type="caution">
    <text evidence="2">The sequence shown here is derived from an EMBL/GenBank/DDBJ whole genome shotgun (WGS) entry which is preliminary data.</text>
</comment>
<dbReference type="AlphaFoldDB" id="A0A852S1A0"/>
<dbReference type="InterPro" id="IPR011009">
    <property type="entry name" value="Kinase-like_dom_sf"/>
</dbReference>
<proteinExistence type="inferred from homology"/>
<dbReference type="Gene3D" id="3.30.200.20">
    <property type="entry name" value="Phosphorylase Kinase, domain 1"/>
    <property type="match status" value="1"/>
</dbReference>
<evidence type="ECO:0000313" key="2">
    <source>
        <dbReference type="EMBL" id="NYD32612.1"/>
    </source>
</evidence>
<comment type="similarity">
    <text evidence="1">Belongs to the fructosamine kinase family.</text>
</comment>
<accession>A0A852S1A0</accession>
<dbReference type="EMBL" id="JACCBF010000001">
    <property type="protein sequence ID" value="NYD32612.1"/>
    <property type="molecule type" value="Genomic_DNA"/>
</dbReference>
<keyword evidence="1 2" id="KW-0418">Kinase</keyword>
<sequence>MARQPVVAGRAEQLLGAAVVATAPVAGGDISTAVKLRLSSGRSAFLKTLSPAPPQFFAREAACLRWLAEATASGGVATPEVLAVDTDCLILDWVEAGRPTAEAAGSFGRALAATHAYGATGFGADSDGYIGRLPLPNRTLPTWAEFHAERRIAPYLKVLRDKDILSAEDAALIETAAARAPSIVPEEPPARLHGDLWNGNVLWGAGDRVVVIDPAAYGGHREVDLAMLALFGLPQLPQVMTAYDEAHPLADGWEDRLGYHQLFPLLVHACLFGGQYGARAARVAQRYL</sequence>
<dbReference type="Pfam" id="PF03881">
    <property type="entry name" value="Fructosamin_kin"/>
    <property type="match status" value="1"/>
</dbReference>
<keyword evidence="1" id="KW-0808">Transferase</keyword>
<dbReference type="Gene3D" id="1.10.510.10">
    <property type="entry name" value="Transferase(Phosphotransferase) domain 1"/>
    <property type="match status" value="1"/>
</dbReference>
<dbReference type="GO" id="GO:0016301">
    <property type="term" value="F:kinase activity"/>
    <property type="evidence" value="ECO:0007669"/>
    <property type="project" value="UniProtKB-UniRule"/>
</dbReference>
<name>A0A852S1A0_9ACTN</name>
<gene>
    <name evidence="2" type="ORF">BJ958_004158</name>
</gene>
<dbReference type="PIRSF" id="PIRSF006221">
    <property type="entry name" value="Ketosamine-3-kinase"/>
    <property type="match status" value="1"/>
</dbReference>
<protein>
    <submittedName>
        <fullName evidence="2">Fructosamine-3-kinase</fullName>
    </submittedName>
</protein>
<reference evidence="2 3" key="1">
    <citation type="submission" date="2020-07" db="EMBL/GenBank/DDBJ databases">
        <title>Sequencing the genomes of 1000 actinobacteria strains.</title>
        <authorList>
            <person name="Klenk H.-P."/>
        </authorList>
    </citation>
    <scope>NUCLEOTIDE SEQUENCE [LARGE SCALE GENOMIC DNA]</scope>
    <source>
        <strain evidence="2 3">DSM 19082</strain>
    </source>
</reference>
<dbReference type="InterPro" id="IPR016477">
    <property type="entry name" value="Fructo-/Ketosamine-3-kinase"/>
</dbReference>
<evidence type="ECO:0000313" key="3">
    <source>
        <dbReference type="Proteomes" id="UP000582231"/>
    </source>
</evidence>
<dbReference type="PANTHER" id="PTHR12149">
    <property type="entry name" value="FRUCTOSAMINE 3 KINASE-RELATED PROTEIN"/>
    <property type="match status" value="1"/>
</dbReference>
<organism evidence="2 3">
    <name type="scientific">Nocardioides kongjuensis</name>
    <dbReference type="NCBI Taxonomy" id="349522"/>
    <lineage>
        <taxon>Bacteria</taxon>
        <taxon>Bacillati</taxon>
        <taxon>Actinomycetota</taxon>
        <taxon>Actinomycetes</taxon>
        <taxon>Propionibacteriales</taxon>
        <taxon>Nocardioidaceae</taxon>
        <taxon>Nocardioides</taxon>
    </lineage>
</organism>